<protein>
    <submittedName>
        <fullName evidence="1">Uncharacterized protein</fullName>
    </submittedName>
</protein>
<reference evidence="2" key="1">
    <citation type="journal article" date="2013" name="Nat. Genet.">
        <title>The duck genome and transcriptome provide insight into an avian influenza virus reservoir species.</title>
        <authorList>
            <person name="Huang Y."/>
            <person name="Li Y."/>
            <person name="Burt D.W."/>
            <person name="Chen H."/>
            <person name="Zhang Y."/>
            <person name="Qian W."/>
            <person name="Kim H."/>
            <person name="Gan S."/>
            <person name="Zhao Y."/>
            <person name="Li J."/>
            <person name="Yi K."/>
            <person name="Feng H."/>
            <person name="Zhu P."/>
            <person name="Li B."/>
            <person name="Liu Q."/>
            <person name="Fairley S."/>
            <person name="Magor K.E."/>
            <person name="Du Z."/>
            <person name="Hu X."/>
            <person name="Goodman L."/>
            <person name="Tafer H."/>
            <person name="Vignal A."/>
            <person name="Lee T."/>
            <person name="Kim K.W."/>
            <person name="Sheng Z."/>
            <person name="An Y."/>
            <person name="Searle S."/>
            <person name="Herrero J."/>
            <person name="Groenen M.A."/>
            <person name="Crooijmans R.P."/>
            <person name="Faraut T."/>
            <person name="Cai Q."/>
            <person name="Webster R.G."/>
            <person name="Aldridge J.R."/>
            <person name="Warren W.C."/>
            <person name="Bartschat S."/>
            <person name="Kehr S."/>
            <person name="Marz M."/>
            <person name="Stadler P.F."/>
            <person name="Smith J."/>
            <person name="Kraus R.H."/>
            <person name="Zhao Y."/>
            <person name="Ren L."/>
            <person name="Fei J."/>
            <person name="Morisson M."/>
            <person name="Kaiser P."/>
            <person name="Griffin D.K."/>
            <person name="Rao M."/>
            <person name="Pitel F."/>
            <person name="Wang J."/>
            <person name="Li N."/>
        </authorList>
    </citation>
    <scope>NUCLEOTIDE SEQUENCE [LARGE SCALE GENOMIC DNA]</scope>
</reference>
<name>R0JP27_ANAPL</name>
<gene>
    <name evidence="1" type="ORF">Anapl_08847</name>
</gene>
<proteinExistence type="predicted"/>
<sequence length="100" mass="10936">MNQSRGTAVQFSTPSVSFMGAVPPFLLSYAPAMASATDKSLYSLVETRKPCKAQTEILPLIPQRSSYPYAPSNGTEDKPLFSSFLPHYHILLSILSSKQP</sequence>
<dbReference type="AlphaFoldDB" id="R0JP27"/>
<dbReference type="EMBL" id="KB743380">
    <property type="protein sequence ID" value="EOA99100.1"/>
    <property type="molecule type" value="Genomic_DNA"/>
</dbReference>
<keyword evidence="2" id="KW-1185">Reference proteome</keyword>
<organism evidence="1 2">
    <name type="scientific">Anas platyrhynchos</name>
    <name type="common">Mallard</name>
    <name type="synonym">Anas boschas</name>
    <dbReference type="NCBI Taxonomy" id="8839"/>
    <lineage>
        <taxon>Eukaryota</taxon>
        <taxon>Metazoa</taxon>
        <taxon>Chordata</taxon>
        <taxon>Craniata</taxon>
        <taxon>Vertebrata</taxon>
        <taxon>Euteleostomi</taxon>
        <taxon>Archelosauria</taxon>
        <taxon>Archosauria</taxon>
        <taxon>Dinosauria</taxon>
        <taxon>Saurischia</taxon>
        <taxon>Theropoda</taxon>
        <taxon>Coelurosauria</taxon>
        <taxon>Aves</taxon>
        <taxon>Neognathae</taxon>
        <taxon>Galloanserae</taxon>
        <taxon>Anseriformes</taxon>
        <taxon>Anatidae</taxon>
        <taxon>Anatinae</taxon>
        <taxon>Anas</taxon>
    </lineage>
</organism>
<evidence type="ECO:0000313" key="1">
    <source>
        <dbReference type="EMBL" id="EOA99100.1"/>
    </source>
</evidence>
<dbReference type="Proteomes" id="UP000296049">
    <property type="component" value="Unassembled WGS sequence"/>
</dbReference>
<evidence type="ECO:0000313" key="2">
    <source>
        <dbReference type="Proteomes" id="UP000296049"/>
    </source>
</evidence>
<accession>R0JP27</accession>